<dbReference type="PANTHER" id="PTHR47248:SF7">
    <property type="entry name" value="BPTI_KUNITZ INHIBITOR DOMAIN-CONTAINING PROTEIN"/>
    <property type="match status" value="1"/>
</dbReference>
<feature type="domain" description="BPTI/Kunitz inhibitor" evidence="2">
    <location>
        <begin position="29"/>
        <end position="83"/>
    </location>
</feature>
<name>A0A016VXN7_9BILA</name>
<protein>
    <recommendedName>
        <fullName evidence="2">BPTI/Kunitz inhibitor domain-containing protein</fullName>
    </recommendedName>
</protein>
<dbReference type="Gene3D" id="4.10.410.10">
    <property type="entry name" value="Pancreatic trypsin inhibitor Kunitz domain"/>
    <property type="match status" value="1"/>
</dbReference>
<dbReference type="OrthoDB" id="4473401at2759"/>
<dbReference type="PROSITE" id="PS50279">
    <property type="entry name" value="BPTI_KUNITZ_2"/>
    <property type="match status" value="1"/>
</dbReference>
<evidence type="ECO:0000313" key="3">
    <source>
        <dbReference type="EMBL" id="EYC32175.1"/>
    </source>
</evidence>
<dbReference type="Proteomes" id="UP000024635">
    <property type="component" value="Unassembled WGS sequence"/>
</dbReference>
<dbReference type="EMBL" id="JARK01001339">
    <property type="protein sequence ID" value="EYC32175.1"/>
    <property type="molecule type" value="Genomic_DNA"/>
</dbReference>
<organism evidence="3 4">
    <name type="scientific">Ancylostoma ceylanicum</name>
    <dbReference type="NCBI Taxonomy" id="53326"/>
    <lineage>
        <taxon>Eukaryota</taxon>
        <taxon>Metazoa</taxon>
        <taxon>Ecdysozoa</taxon>
        <taxon>Nematoda</taxon>
        <taxon>Chromadorea</taxon>
        <taxon>Rhabditida</taxon>
        <taxon>Rhabditina</taxon>
        <taxon>Rhabditomorpha</taxon>
        <taxon>Strongyloidea</taxon>
        <taxon>Ancylostomatidae</taxon>
        <taxon>Ancylostomatinae</taxon>
        <taxon>Ancylostoma</taxon>
    </lineage>
</organism>
<dbReference type="InterPro" id="IPR002223">
    <property type="entry name" value="Kunitz_BPTI"/>
</dbReference>
<keyword evidence="4" id="KW-1185">Reference proteome</keyword>
<reference evidence="4" key="1">
    <citation type="journal article" date="2015" name="Nat. Genet.">
        <title>The genome and transcriptome of the zoonotic hookworm Ancylostoma ceylanicum identify infection-specific gene families.</title>
        <authorList>
            <person name="Schwarz E.M."/>
            <person name="Hu Y."/>
            <person name="Antoshechkin I."/>
            <person name="Miller M.M."/>
            <person name="Sternberg P.W."/>
            <person name="Aroian R.V."/>
        </authorList>
    </citation>
    <scope>NUCLEOTIDE SEQUENCE</scope>
    <source>
        <strain evidence="4">HY135</strain>
    </source>
</reference>
<gene>
    <name evidence="3" type="primary">Acey_s0003.g1441</name>
    <name evidence="3" type="ORF">Y032_0003g1441</name>
</gene>
<dbReference type="PANTHER" id="PTHR47248">
    <property type="entry name" value="PROTEIN CBG06772"/>
    <property type="match status" value="1"/>
</dbReference>
<dbReference type="InterPro" id="IPR052861">
    <property type="entry name" value="BPTI/Kunitz_domain"/>
</dbReference>
<keyword evidence="1" id="KW-0732">Signal</keyword>
<evidence type="ECO:0000313" key="4">
    <source>
        <dbReference type="Proteomes" id="UP000024635"/>
    </source>
</evidence>
<dbReference type="Pfam" id="PF00014">
    <property type="entry name" value="Kunitz_BPTI"/>
    <property type="match status" value="1"/>
</dbReference>
<feature type="chain" id="PRO_5001493922" description="BPTI/Kunitz inhibitor domain-containing protein" evidence="1">
    <location>
        <begin position="18"/>
        <end position="208"/>
    </location>
</feature>
<evidence type="ECO:0000259" key="2">
    <source>
        <dbReference type="PROSITE" id="PS50279"/>
    </source>
</evidence>
<evidence type="ECO:0000256" key="1">
    <source>
        <dbReference type="SAM" id="SignalP"/>
    </source>
</evidence>
<accession>A0A016VXN7</accession>
<feature type="signal peptide" evidence="1">
    <location>
        <begin position="1"/>
        <end position="17"/>
    </location>
</feature>
<dbReference type="SUPFAM" id="SSF57362">
    <property type="entry name" value="BPTI-like"/>
    <property type="match status" value="1"/>
</dbReference>
<dbReference type="InterPro" id="IPR036880">
    <property type="entry name" value="Kunitz_BPTI_sf"/>
</dbReference>
<dbReference type="SMART" id="SM00131">
    <property type="entry name" value="KU"/>
    <property type="match status" value="1"/>
</dbReference>
<dbReference type="AlphaFoldDB" id="A0A016VXN7"/>
<proteinExistence type="predicted"/>
<comment type="caution">
    <text evidence="3">The sequence shown here is derived from an EMBL/GenBank/DDBJ whole genome shotgun (WGS) entry which is preliminary data.</text>
</comment>
<dbReference type="GO" id="GO:0004867">
    <property type="term" value="F:serine-type endopeptidase inhibitor activity"/>
    <property type="evidence" value="ECO:0007669"/>
    <property type="project" value="InterPro"/>
</dbReference>
<sequence length="208" mass="23073">MLLTGLVFATIVLLSQQQPRIPDETNQSCGTSLDRGDANCNNPNKTMRWYYDSEMDDCFEYFYEGCGGGQNTFYTRQNCRRICIPADKGKCGGNMKPTGTCERFDTTCPPGSTCDVGPMGAGICCDDKNEGLDKSDVELLVAGLMHSFLESWRKERNPTCESGSLSMRTVWWGEEPRLGRNCSHKFCPDGYNCVQGKRLAHCCGPPTP</sequence>